<gene>
    <name evidence="2" type="ORF">E8E13_003815</name>
</gene>
<comment type="caution">
    <text evidence="2">The sequence shown here is derived from an EMBL/GenBank/DDBJ whole genome shotgun (WGS) entry which is preliminary data.</text>
</comment>
<name>A0A9P4TF42_CURKU</name>
<dbReference type="AlphaFoldDB" id="A0A9P4TF42"/>
<feature type="compositionally biased region" description="Basic and acidic residues" evidence="1">
    <location>
        <begin position="113"/>
        <end position="125"/>
    </location>
</feature>
<proteinExistence type="predicted"/>
<feature type="compositionally biased region" description="Polar residues" evidence="1">
    <location>
        <begin position="1"/>
        <end position="18"/>
    </location>
</feature>
<evidence type="ECO:0000313" key="2">
    <source>
        <dbReference type="EMBL" id="KAF3003472.1"/>
    </source>
</evidence>
<protein>
    <submittedName>
        <fullName evidence="2">Uncharacterized protein</fullName>
    </submittedName>
</protein>
<feature type="region of interest" description="Disordered" evidence="1">
    <location>
        <begin position="1"/>
        <end position="125"/>
    </location>
</feature>
<feature type="compositionally biased region" description="Polar residues" evidence="1">
    <location>
        <begin position="49"/>
        <end position="72"/>
    </location>
</feature>
<organism evidence="2 3">
    <name type="scientific">Curvularia kusanoi</name>
    <name type="common">Cochliobolus kusanoi</name>
    <dbReference type="NCBI Taxonomy" id="90978"/>
    <lineage>
        <taxon>Eukaryota</taxon>
        <taxon>Fungi</taxon>
        <taxon>Dikarya</taxon>
        <taxon>Ascomycota</taxon>
        <taxon>Pezizomycotina</taxon>
        <taxon>Dothideomycetes</taxon>
        <taxon>Pleosporomycetidae</taxon>
        <taxon>Pleosporales</taxon>
        <taxon>Pleosporineae</taxon>
        <taxon>Pleosporaceae</taxon>
        <taxon>Curvularia</taxon>
    </lineage>
</organism>
<feature type="compositionally biased region" description="Basic and acidic residues" evidence="1">
    <location>
        <begin position="81"/>
        <end position="91"/>
    </location>
</feature>
<evidence type="ECO:0000256" key="1">
    <source>
        <dbReference type="SAM" id="MobiDB-lite"/>
    </source>
</evidence>
<dbReference type="EMBL" id="SWKU01000009">
    <property type="protein sequence ID" value="KAF3003472.1"/>
    <property type="molecule type" value="Genomic_DNA"/>
</dbReference>
<dbReference type="Proteomes" id="UP000801428">
    <property type="component" value="Unassembled WGS sequence"/>
</dbReference>
<dbReference type="OrthoDB" id="3784937at2759"/>
<accession>A0A9P4TF42</accession>
<feature type="compositionally biased region" description="Polar residues" evidence="1">
    <location>
        <begin position="99"/>
        <end position="111"/>
    </location>
</feature>
<keyword evidence="3" id="KW-1185">Reference proteome</keyword>
<sequence length="125" mass="13026">MSSLTTQESSQTRPSNPINPGHPSSPKKHSDPAIPFPTGGKTDSGFSRGLSSAITDKTSAGVQNASTTSEQRSGAEFSKLGVEREGEERSNGDMGRSVKSASESLMQSVEGSVQERGEGVHSMEG</sequence>
<evidence type="ECO:0000313" key="3">
    <source>
        <dbReference type="Proteomes" id="UP000801428"/>
    </source>
</evidence>
<reference evidence="2" key="1">
    <citation type="submission" date="2019-04" db="EMBL/GenBank/DDBJ databases">
        <title>Sequencing of skin fungus with MAO and IRED activity.</title>
        <authorList>
            <person name="Marsaioli A.J."/>
            <person name="Bonatto J.M.C."/>
            <person name="Reis Junior O."/>
        </authorList>
    </citation>
    <scope>NUCLEOTIDE SEQUENCE</scope>
    <source>
        <strain evidence="2">30M1</strain>
    </source>
</reference>